<dbReference type="EMBL" id="NKQK01000022">
    <property type="protein sequence ID" value="PSR98554.1"/>
    <property type="molecule type" value="Genomic_DNA"/>
</dbReference>
<reference evidence="2 3" key="1">
    <citation type="submission" date="2017-07" db="EMBL/GenBank/DDBJ databases">
        <title>An improved, manually edited Actinidia chinensis var. chinensis (kiwifruit) genome highlights the challenges associated with draft genomes and gene prediction in plants.</title>
        <authorList>
            <person name="Pilkington S."/>
            <person name="Crowhurst R."/>
            <person name="Hilario E."/>
            <person name="Nardozza S."/>
            <person name="Fraser L."/>
            <person name="Peng Y."/>
            <person name="Gunaseelan K."/>
            <person name="Simpson R."/>
            <person name="Tahir J."/>
            <person name="Deroles S."/>
            <person name="Templeton K."/>
            <person name="Luo Z."/>
            <person name="Davy M."/>
            <person name="Cheng C."/>
            <person name="Mcneilage M."/>
            <person name="Scaglione D."/>
            <person name="Liu Y."/>
            <person name="Zhang Q."/>
            <person name="Datson P."/>
            <person name="De Silva N."/>
            <person name="Gardiner S."/>
            <person name="Bassett H."/>
            <person name="Chagne D."/>
            <person name="Mccallum J."/>
            <person name="Dzierzon H."/>
            <person name="Deng C."/>
            <person name="Wang Y.-Y."/>
            <person name="Barron N."/>
            <person name="Manako K."/>
            <person name="Bowen J."/>
            <person name="Foster T."/>
            <person name="Erridge Z."/>
            <person name="Tiffin H."/>
            <person name="Waite C."/>
            <person name="Davies K."/>
            <person name="Grierson E."/>
            <person name="Laing W."/>
            <person name="Kirk R."/>
            <person name="Chen X."/>
            <person name="Wood M."/>
            <person name="Montefiori M."/>
            <person name="Brummell D."/>
            <person name="Schwinn K."/>
            <person name="Catanach A."/>
            <person name="Fullerton C."/>
            <person name="Li D."/>
            <person name="Meiyalaghan S."/>
            <person name="Nieuwenhuizen N."/>
            <person name="Read N."/>
            <person name="Prakash R."/>
            <person name="Hunter D."/>
            <person name="Zhang H."/>
            <person name="Mckenzie M."/>
            <person name="Knabel M."/>
            <person name="Harris A."/>
            <person name="Allan A."/>
            <person name="Chen A."/>
            <person name="Janssen B."/>
            <person name="Plunkett B."/>
            <person name="Dwamena C."/>
            <person name="Voogd C."/>
            <person name="Leif D."/>
            <person name="Lafferty D."/>
            <person name="Souleyre E."/>
            <person name="Varkonyi-Gasic E."/>
            <person name="Gambi F."/>
            <person name="Hanley J."/>
            <person name="Yao J.-L."/>
            <person name="Cheung J."/>
            <person name="David K."/>
            <person name="Warren B."/>
            <person name="Marsh K."/>
            <person name="Snowden K."/>
            <person name="Lin-Wang K."/>
            <person name="Brian L."/>
            <person name="Martinez-Sanchez M."/>
            <person name="Wang M."/>
            <person name="Ileperuma N."/>
            <person name="Macnee N."/>
            <person name="Campin R."/>
            <person name="Mcatee P."/>
            <person name="Drummond R."/>
            <person name="Espley R."/>
            <person name="Ireland H."/>
            <person name="Wu R."/>
            <person name="Atkinson R."/>
            <person name="Karunairetnam S."/>
            <person name="Bulley S."/>
            <person name="Chunkath S."/>
            <person name="Hanley Z."/>
            <person name="Storey R."/>
            <person name="Thrimawithana A."/>
            <person name="Thomson S."/>
            <person name="David C."/>
            <person name="Testolin R."/>
        </authorList>
    </citation>
    <scope>NUCLEOTIDE SEQUENCE [LARGE SCALE GENOMIC DNA]</scope>
    <source>
        <strain evidence="3">cv. Red5</strain>
        <tissue evidence="2">Young leaf</tissue>
    </source>
</reference>
<organism evidence="2 3">
    <name type="scientific">Actinidia chinensis var. chinensis</name>
    <name type="common">Chinese soft-hair kiwi</name>
    <dbReference type="NCBI Taxonomy" id="1590841"/>
    <lineage>
        <taxon>Eukaryota</taxon>
        <taxon>Viridiplantae</taxon>
        <taxon>Streptophyta</taxon>
        <taxon>Embryophyta</taxon>
        <taxon>Tracheophyta</taxon>
        <taxon>Spermatophyta</taxon>
        <taxon>Magnoliopsida</taxon>
        <taxon>eudicotyledons</taxon>
        <taxon>Gunneridae</taxon>
        <taxon>Pentapetalae</taxon>
        <taxon>asterids</taxon>
        <taxon>Ericales</taxon>
        <taxon>Actinidiaceae</taxon>
        <taxon>Actinidia</taxon>
    </lineage>
</organism>
<dbReference type="InterPro" id="IPR045286">
    <property type="entry name" value="FBS1-like"/>
</dbReference>
<dbReference type="OMA" id="CHVDHED"/>
<dbReference type="PROSITE" id="PS50181">
    <property type="entry name" value="FBOX"/>
    <property type="match status" value="1"/>
</dbReference>
<dbReference type="SUPFAM" id="SSF81383">
    <property type="entry name" value="F-box domain"/>
    <property type="match status" value="1"/>
</dbReference>
<dbReference type="STRING" id="1590841.A0A2R6PXV4"/>
<dbReference type="InterPro" id="IPR036047">
    <property type="entry name" value="F-box-like_dom_sf"/>
</dbReference>
<comment type="caution">
    <text evidence="2">The sequence shown here is derived from an EMBL/GenBank/DDBJ whole genome shotgun (WGS) entry which is preliminary data.</text>
</comment>
<evidence type="ECO:0000313" key="2">
    <source>
        <dbReference type="EMBL" id="PSR98554.1"/>
    </source>
</evidence>
<dbReference type="Gramene" id="PSR98554">
    <property type="protein sequence ID" value="PSR98554"/>
    <property type="gene ID" value="CEY00_Acc25071"/>
</dbReference>
<gene>
    <name evidence="2" type="ORF">CEY00_Acc25071</name>
</gene>
<evidence type="ECO:0000313" key="3">
    <source>
        <dbReference type="Proteomes" id="UP000241394"/>
    </source>
</evidence>
<dbReference type="InParanoid" id="A0A2R6PXV4"/>
<protein>
    <submittedName>
        <fullName evidence="2">F-box protein</fullName>
    </submittedName>
</protein>
<evidence type="ECO:0000259" key="1">
    <source>
        <dbReference type="PROSITE" id="PS50181"/>
    </source>
</evidence>
<feature type="domain" description="F-box" evidence="1">
    <location>
        <begin position="64"/>
        <end position="112"/>
    </location>
</feature>
<proteinExistence type="predicted"/>
<reference evidence="3" key="2">
    <citation type="journal article" date="2018" name="BMC Genomics">
        <title>A manually annotated Actinidia chinensis var. chinensis (kiwifruit) genome highlights the challenges associated with draft genomes and gene prediction in plants.</title>
        <authorList>
            <person name="Pilkington S.M."/>
            <person name="Crowhurst R."/>
            <person name="Hilario E."/>
            <person name="Nardozza S."/>
            <person name="Fraser L."/>
            <person name="Peng Y."/>
            <person name="Gunaseelan K."/>
            <person name="Simpson R."/>
            <person name="Tahir J."/>
            <person name="Deroles S.C."/>
            <person name="Templeton K."/>
            <person name="Luo Z."/>
            <person name="Davy M."/>
            <person name="Cheng C."/>
            <person name="McNeilage M."/>
            <person name="Scaglione D."/>
            <person name="Liu Y."/>
            <person name="Zhang Q."/>
            <person name="Datson P."/>
            <person name="De Silva N."/>
            <person name="Gardiner S.E."/>
            <person name="Bassett H."/>
            <person name="Chagne D."/>
            <person name="McCallum J."/>
            <person name="Dzierzon H."/>
            <person name="Deng C."/>
            <person name="Wang Y.Y."/>
            <person name="Barron L."/>
            <person name="Manako K."/>
            <person name="Bowen J."/>
            <person name="Foster T.M."/>
            <person name="Erridge Z.A."/>
            <person name="Tiffin H."/>
            <person name="Waite C.N."/>
            <person name="Davies K.M."/>
            <person name="Grierson E.P."/>
            <person name="Laing W.A."/>
            <person name="Kirk R."/>
            <person name="Chen X."/>
            <person name="Wood M."/>
            <person name="Montefiori M."/>
            <person name="Brummell D.A."/>
            <person name="Schwinn K.E."/>
            <person name="Catanach A."/>
            <person name="Fullerton C."/>
            <person name="Li D."/>
            <person name="Meiyalaghan S."/>
            <person name="Nieuwenhuizen N."/>
            <person name="Read N."/>
            <person name="Prakash R."/>
            <person name="Hunter D."/>
            <person name="Zhang H."/>
            <person name="McKenzie M."/>
            <person name="Knabel M."/>
            <person name="Harris A."/>
            <person name="Allan A.C."/>
            <person name="Gleave A."/>
            <person name="Chen A."/>
            <person name="Janssen B.J."/>
            <person name="Plunkett B."/>
            <person name="Ampomah-Dwamena C."/>
            <person name="Voogd C."/>
            <person name="Leif D."/>
            <person name="Lafferty D."/>
            <person name="Souleyre E.J.F."/>
            <person name="Varkonyi-Gasic E."/>
            <person name="Gambi F."/>
            <person name="Hanley J."/>
            <person name="Yao J.L."/>
            <person name="Cheung J."/>
            <person name="David K.M."/>
            <person name="Warren B."/>
            <person name="Marsh K."/>
            <person name="Snowden K.C."/>
            <person name="Lin-Wang K."/>
            <person name="Brian L."/>
            <person name="Martinez-Sanchez M."/>
            <person name="Wang M."/>
            <person name="Ileperuma N."/>
            <person name="Macnee N."/>
            <person name="Campin R."/>
            <person name="McAtee P."/>
            <person name="Drummond R.S.M."/>
            <person name="Espley R.V."/>
            <person name="Ireland H.S."/>
            <person name="Wu R."/>
            <person name="Atkinson R.G."/>
            <person name="Karunairetnam S."/>
            <person name="Bulley S."/>
            <person name="Chunkath S."/>
            <person name="Hanley Z."/>
            <person name="Storey R."/>
            <person name="Thrimawithana A.H."/>
            <person name="Thomson S."/>
            <person name="David C."/>
            <person name="Testolin R."/>
            <person name="Huang H."/>
            <person name="Hellens R.P."/>
            <person name="Schaffer R.J."/>
        </authorList>
    </citation>
    <scope>NUCLEOTIDE SEQUENCE [LARGE SCALE GENOMIC DNA]</scope>
    <source>
        <strain evidence="3">cv. Red5</strain>
    </source>
</reference>
<sequence>MGLGKKCGSNVIRSNELGLRFVRHTRSMSGKRIVLLSNTDINSTVNTPKTKRYCSERKFQRSEKSLLEVLPLDILTRILCGVDHDDLAQLFHVSKMIREAALVAKQLHFAYRTPIKTSTFQNSLDLGNVAKFEEFEAPNAPKQFRSYWSRLSGKKNLADISVALFASQDE</sequence>
<dbReference type="Proteomes" id="UP000241394">
    <property type="component" value="Chromosome LG22"/>
</dbReference>
<dbReference type="PANTHER" id="PTHR34049:SF1">
    <property type="entry name" value="F-BOX PROTEIN SKIP27"/>
    <property type="match status" value="1"/>
</dbReference>
<dbReference type="FunCoup" id="A0A2R6PXV4">
    <property type="interactions" value="22"/>
</dbReference>
<name>A0A2R6PXV4_ACTCC</name>
<dbReference type="AlphaFoldDB" id="A0A2R6PXV4"/>
<dbReference type="OrthoDB" id="786450at2759"/>
<dbReference type="PANTHER" id="PTHR34049">
    <property type="entry name" value="F-BOX PROTEIN SKIP27"/>
    <property type="match status" value="1"/>
</dbReference>
<accession>A0A2R6PXV4</accession>
<keyword evidence="3" id="KW-1185">Reference proteome</keyword>
<dbReference type="InterPro" id="IPR001810">
    <property type="entry name" value="F-box_dom"/>
</dbReference>